<keyword evidence="2" id="KW-1185">Reference proteome</keyword>
<name>A0A5C6UT11_9FLAO</name>
<organism evidence="1 2">
    <name type="scientific">Luteibaculum oceani</name>
    <dbReference type="NCBI Taxonomy" id="1294296"/>
    <lineage>
        <taxon>Bacteria</taxon>
        <taxon>Pseudomonadati</taxon>
        <taxon>Bacteroidota</taxon>
        <taxon>Flavobacteriia</taxon>
        <taxon>Flavobacteriales</taxon>
        <taxon>Luteibaculaceae</taxon>
        <taxon>Luteibaculum</taxon>
    </lineage>
</organism>
<reference evidence="1 2" key="1">
    <citation type="submission" date="2019-08" db="EMBL/GenBank/DDBJ databases">
        <title>Genome of Luteibaculum oceani JCM 18817.</title>
        <authorList>
            <person name="Bowman J.P."/>
        </authorList>
    </citation>
    <scope>NUCLEOTIDE SEQUENCE [LARGE SCALE GENOMIC DNA]</scope>
    <source>
        <strain evidence="1 2">JCM 18817</strain>
    </source>
</reference>
<comment type="caution">
    <text evidence="1">The sequence shown here is derived from an EMBL/GenBank/DDBJ whole genome shotgun (WGS) entry which is preliminary data.</text>
</comment>
<dbReference type="EMBL" id="VORB01000011">
    <property type="protein sequence ID" value="TXC76119.1"/>
    <property type="molecule type" value="Genomic_DNA"/>
</dbReference>
<dbReference type="Proteomes" id="UP000321168">
    <property type="component" value="Unassembled WGS sequence"/>
</dbReference>
<protein>
    <recommendedName>
        <fullName evidence="3">DUF2490 domain-containing protein</fullName>
    </recommendedName>
</protein>
<dbReference type="RefSeq" id="WP_147015357.1">
    <property type="nucleotide sequence ID" value="NZ_VORB01000011.1"/>
</dbReference>
<evidence type="ECO:0000313" key="1">
    <source>
        <dbReference type="EMBL" id="TXC76119.1"/>
    </source>
</evidence>
<evidence type="ECO:0000313" key="2">
    <source>
        <dbReference type="Proteomes" id="UP000321168"/>
    </source>
</evidence>
<evidence type="ECO:0008006" key="3">
    <source>
        <dbReference type="Google" id="ProtNLM"/>
    </source>
</evidence>
<dbReference type="OrthoDB" id="820770at2"/>
<proteinExistence type="predicted"/>
<sequence>MKLIKLVFILISFLFLDPLFGQDNSRSQNTYWNTVLLSKKLNNRFSASNLNIYSIRASTNKKWFNYHDFSVAYKLDRFWSVSMGIAISSYKLSSGGNKNFVTQTAMISRSFRLGKIGLLTRVIAQNNNPKFSRYQQRFQLVIRSYYRKGNLPLKIKPYMQTALYYYLNGKERTYYDDNFQAIGKKSPDGIHRIRFKAGFMLNPIRNLNPLKVGMYIARNVEFNLPWGNELNFPRNSSGTRISLPFNNYNLIGLQVNYSL</sequence>
<dbReference type="AlphaFoldDB" id="A0A5C6UT11"/>
<gene>
    <name evidence="1" type="ORF">FRX97_11445</name>
</gene>
<accession>A0A5C6UT11</accession>